<dbReference type="Pfam" id="PF01363">
    <property type="entry name" value="FYVE"/>
    <property type="match status" value="1"/>
</dbReference>
<dbReference type="InterPro" id="IPR021565">
    <property type="entry name" value="Rbsn_Rab-bd"/>
</dbReference>
<dbReference type="SMART" id="SM00734">
    <property type="entry name" value="ZnF_Rad18"/>
    <property type="match status" value="1"/>
</dbReference>
<keyword evidence="2" id="KW-0227">DNA damage</keyword>
<dbReference type="InterPro" id="IPR000306">
    <property type="entry name" value="Znf_FYVE"/>
</dbReference>
<dbReference type="GO" id="GO:0098588">
    <property type="term" value="C:bounding membrane of organelle"/>
    <property type="evidence" value="ECO:0007669"/>
    <property type="project" value="UniProtKB-ARBA"/>
</dbReference>
<dbReference type="InterPro" id="IPR006642">
    <property type="entry name" value="Rad18_UBZ4"/>
</dbReference>
<feature type="region of interest" description="Disordered" evidence="7">
    <location>
        <begin position="1"/>
        <end position="21"/>
    </location>
</feature>
<dbReference type="PANTHER" id="PTHR13510:SF44">
    <property type="entry name" value="RABENOSYN-5"/>
    <property type="match status" value="1"/>
</dbReference>
<dbReference type="GO" id="GO:0032266">
    <property type="term" value="F:phosphatidylinositol-3-phosphate binding"/>
    <property type="evidence" value="ECO:0007669"/>
    <property type="project" value="UniProtKB-ARBA"/>
</dbReference>
<feature type="region of interest" description="Disordered" evidence="7">
    <location>
        <begin position="55"/>
        <end position="91"/>
    </location>
</feature>
<dbReference type="GO" id="GO:0008270">
    <property type="term" value="F:zinc ion binding"/>
    <property type="evidence" value="ECO:0007669"/>
    <property type="project" value="UniProtKB-KW"/>
</dbReference>
<dbReference type="Gene3D" id="4.10.860.20">
    <property type="entry name" value="Rabenosyn, Rab binding domain"/>
    <property type="match status" value="1"/>
</dbReference>
<dbReference type="SUPFAM" id="SSF57903">
    <property type="entry name" value="FYVE/PHD zinc finger"/>
    <property type="match status" value="2"/>
</dbReference>
<dbReference type="OrthoDB" id="166134at2759"/>
<dbReference type="InterPro" id="IPR013087">
    <property type="entry name" value="Znf_C2H2_type"/>
</dbReference>
<feature type="compositionally biased region" description="Acidic residues" evidence="7">
    <location>
        <begin position="1"/>
        <end position="10"/>
    </location>
</feature>
<dbReference type="SMART" id="SM00064">
    <property type="entry name" value="FYVE"/>
    <property type="match status" value="2"/>
</dbReference>
<sequence length="522" mass="59280">MPTPEADEQIPTEYSNAAASDASESVECPVCNRNIENLEQLNMHLDVEHNFKDERSLSTDSGSVNIASTTPTSVGLASSRETSGRNRSHYKPLVPGKSQCSRCGRKLTPRTGIQNCRRCGDLFCDIHCRLPVRLDLQGEYDPRNGDWCKCCHACMAGRPGYNKLGLSVDRTDEFIRHRTSKNEDKQLRILQLENRLVRLVDGIATIVRAHNQSLFYGSGMYREITALQKSVTPWKENSQASSCYLCSRPFNLLLRKHHCKLCGLIVCENNFTNCSKEFPIAQLVSAATDLPFRSNPQELAALPVRLRVCVVCIRSVFLRARLQDNLANDASQLFSKYTELQRVSRAILRIMPRFEQLLGDLNAPDASPNRSELDELAHLRRKLLETFKLYDTIAKQIFAIDPANTAELKIQQAIKAKSMSFIQDKMLPLKNIPGLLKPKDAEPEINYTTSNLLFNNLTVREVKLYREQLMVLKEQRFIVEGMLENAKKQRRFEEVNTLKENTKELDNQIAQLEETLGDQGFV</sequence>
<keyword evidence="1" id="KW-0479">Metal-binding</keyword>
<dbReference type="PROSITE" id="PS50178">
    <property type="entry name" value="ZF_FYVE"/>
    <property type="match status" value="1"/>
</dbReference>
<dbReference type="Proteomes" id="UP000000591">
    <property type="component" value="Chromosome VII"/>
</dbReference>
<dbReference type="eggNOG" id="KOG1842">
    <property type="taxonomic scope" value="Eukaryota"/>
</dbReference>
<evidence type="ECO:0000259" key="8">
    <source>
        <dbReference type="PROSITE" id="PS50178"/>
    </source>
</evidence>
<feature type="compositionally biased region" description="Polar residues" evidence="7">
    <location>
        <begin position="58"/>
        <end position="81"/>
    </location>
</feature>
<protein>
    <submittedName>
        <fullName evidence="9">AGR365Cp</fullName>
    </submittedName>
</protein>
<dbReference type="GeneID" id="4623334"/>
<dbReference type="FunCoup" id="Q74Z41">
    <property type="interactions" value="92"/>
</dbReference>
<dbReference type="InterPro" id="IPR036531">
    <property type="entry name" value="Rbsn_Rab-bd_sf"/>
</dbReference>
<reference evidence="9 10" key="1">
    <citation type="journal article" date="2004" name="Science">
        <title>The Ashbya gossypii genome as a tool for mapping the ancient Saccharomyces cerevisiae genome.</title>
        <authorList>
            <person name="Dietrich F.S."/>
            <person name="Voegeli S."/>
            <person name="Brachat S."/>
            <person name="Lerch A."/>
            <person name="Gates K."/>
            <person name="Steiner S."/>
            <person name="Mohr C."/>
            <person name="Pohlmann R."/>
            <person name="Luedi P."/>
            <person name="Choi S."/>
            <person name="Wing R.A."/>
            <person name="Flavier A."/>
            <person name="Gaffney T.D."/>
            <person name="Philippsen P."/>
        </authorList>
    </citation>
    <scope>NUCLEOTIDE SEQUENCE [LARGE SCALE GENOMIC DNA]</scope>
    <source>
        <strain evidence="10">ATCC 10895 / CBS 109.51 / FGSC 9923 / NRRL Y-1056</strain>
    </source>
</reference>
<dbReference type="InterPro" id="IPR011011">
    <property type="entry name" value="Znf_FYVE_PHD"/>
</dbReference>
<dbReference type="STRING" id="284811.Q74Z41"/>
<dbReference type="RefSeq" id="NP_987031.1">
    <property type="nucleotide sequence ID" value="NM_212093.1"/>
</dbReference>
<dbReference type="InterPro" id="IPR013083">
    <property type="entry name" value="Znf_RING/FYVE/PHD"/>
</dbReference>
<evidence type="ECO:0000256" key="1">
    <source>
        <dbReference type="ARBA" id="ARBA00022723"/>
    </source>
</evidence>
<evidence type="ECO:0000256" key="3">
    <source>
        <dbReference type="ARBA" id="ARBA00022771"/>
    </source>
</evidence>
<dbReference type="GO" id="GO:0003677">
    <property type="term" value="F:DNA binding"/>
    <property type="evidence" value="ECO:0007669"/>
    <property type="project" value="InterPro"/>
</dbReference>
<keyword evidence="4" id="KW-0862">Zinc</keyword>
<dbReference type="HOGENOM" id="CLU_026440_0_0_1"/>
<dbReference type="AlphaFoldDB" id="Q74Z41"/>
<dbReference type="InParanoid" id="Q74Z41"/>
<evidence type="ECO:0000313" key="9">
    <source>
        <dbReference type="EMBL" id="AAS54855.1"/>
    </source>
</evidence>
<dbReference type="InterPro" id="IPR052727">
    <property type="entry name" value="Rab4/Rab5_effector"/>
</dbReference>
<dbReference type="PANTHER" id="PTHR13510">
    <property type="entry name" value="FYVE-FINGER-CONTAINING RAB5 EFFECTOR PROTEIN RABENOSYN-5-RELATED"/>
    <property type="match status" value="1"/>
</dbReference>
<evidence type="ECO:0000256" key="5">
    <source>
        <dbReference type="ARBA" id="ARBA00023204"/>
    </source>
</evidence>
<proteinExistence type="predicted"/>
<dbReference type="Pfam" id="PF11464">
    <property type="entry name" value="Rbsn"/>
    <property type="match status" value="1"/>
</dbReference>
<evidence type="ECO:0000313" key="10">
    <source>
        <dbReference type="Proteomes" id="UP000000591"/>
    </source>
</evidence>
<evidence type="ECO:0000256" key="4">
    <source>
        <dbReference type="ARBA" id="ARBA00022833"/>
    </source>
</evidence>
<organism evidence="9 10">
    <name type="scientific">Eremothecium gossypii (strain ATCC 10895 / CBS 109.51 / FGSC 9923 / NRRL Y-1056)</name>
    <name type="common">Yeast</name>
    <name type="synonym">Ashbya gossypii</name>
    <dbReference type="NCBI Taxonomy" id="284811"/>
    <lineage>
        <taxon>Eukaryota</taxon>
        <taxon>Fungi</taxon>
        <taxon>Dikarya</taxon>
        <taxon>Ascomycota</taxon>
        <taxon>Saccharomycotina</taxon>
        <taxon>Saccharomycetes</taxon>
        <taxon>Saccharomycetales</taxon>
        <taxon>Saccharomycetaceae</taxon>
        <taxon>Eremothecium</taxon>
    </lineage>
</organism>
<name>Q74Z41_EREGS</name>
<dbReference type="OMA" id="RKCGKLY"/>
<dbReference type="CDD" id="cd15761">
    <property type="entry name" value="FYVE1_Vac1p_like"/>
    <property type="match status" value="1"/>
</dbReference>
<gene>
    <name evidence="9" type="ORF">AGOS_AGR365C</name>
</gene>
<dbReference type="InterPro" id="IPR017455">
    <property type="entry name" value="Znf_FYVE-rel"/>
</dbReference>
<evidence type="ECO:0000256" key="6">
    <source>
        <dbReference type="PROSITE-ProRule" id="PRU00091"/>
    </source>
</evidence>
<keyword evidence="10" id="KW-1185">Reference proteome</keyword>
<dbReference type="PROSITE" id="PS00028">
    <property type="entry name" value="ZINC_FINGER_C2H2_1"/>
    <property type="match status" value="1"/>
</dbReference>
<keyword evidence="3 6" id="KW-0863">Zinc-finger</keyword>
<dbReference type="CDD" id="cd15737">
    <property type="entry name" value="FYVE2_Vac1p_like"/>
    <property type="match status" value="1"/>
</dbReference>
<keyword evidence="5" id="KW-0234">DNA repair</keyword>
<feature type="domain" description="FYVE-type" evidence="8">
    <location>
        <begin position="237"/>
        <end position="317"/>
    </location>
</feature>
<dbReference type="KEGG" id="ago:AGOS_AGR365C"/>
<evidence type="ECO:0000256" key="7">
    <source>
        <dbReference type="SAM" id="MobiDB-lite"/>
    </source>
</evidence>
<reference evidence="10" key="2">
    <citation type="journal article" date="2013" name="G3 (Bethesda)">
        <title>Genomes of Ashbya fungi isolated from insects reveal four mating-type loci, numerous translocations, lack of transposons, and distinct gene duplications.</title>
        <authorList>
            <person name="Dietrich F.S."/>
            <person name="Voegeli S."/>
            <person name="Kuo S."/>
            <person name="Philippsen P."/>
        </authorList>
    </citation>
    <scope>GENOME REANNOTATION</scope>
    <source>
        <strain evidence="10">ATCC 10895 / CBS 109.51 / FGSC 9923 / NRRL Y-1056</strain>
    </source>
</reference>
<dbReference type="Gene3D" id="3.30.40.10">
    <property type="entry name" value="Zinc/RING finger domain, C3HC4 (zinc finger)"/>
    <property type="match status" value="2"/>
</dbReference>
<dbReference type="SUPFAM" id="SSF140125">
    <property type="entry name" value="Rabenosyn-5 Rab-binding domain-like"/>
    <property type="match status" value="1"/>
</dbReference>
<accession>Q74Z41</accession>
<dbReference type="EMBL" id="AE016820">
    <property type="protein sequence ID" value="AAS54855.1"/>
    <property type="molecule type" value="Genomic_DNA"/>
</dbReference>
<evidence type="ECO:0000256" key="2">
    <source>
        <dbReference type="ARBA" id="ARBA00022763"/>
    </source>
</evidence>
<dbReference type="GO" id="GO:0006281">
    <property type="term" value="P:DNA repair"/>
    <property type="evidence" value="ECO:0007669"/>
    <property type="project" value="UniProtKB-KW"/>
</dbReference>